<dbReference type="SFLD" id="SFLDS00005">
    <property type="entry name" value="Isoprenoid_Synthase_Type_I"/>
    <property type="match status" value="1"/>
</dbReference>
<keyword evidence="4" id="KW-1185">Reference proteome</keyword>
<proteinExistence type="inferred from homology"/>
<reference evidence="3" key="1">
    <citation type="journal article" date="2014" name="Int. J. Syst. Evol. Microbiol.">
        <title>Complete genome sequence of Corynebacterium casei LMG S-19264T (=DSM 44701T), isolated from a smear-ripened cheese.</title>
        <authorList>
            <consortium name="US DOE Joint Genome Institute (JGI-PGF)"/>
            <person name="Walter F."/>
            <person name="Albersmeier A."/>
            <person name="Kalinowski J."/>
            <person name="Ruckert C."/>
        </authorList>
    </citation>
    <scope>NUCLEOTIDE SEQUENCE</scope>
    <source>
        <strain evidence="3">JCM 4784</strain>
    </source>
</reference>
<dbReference type="Gene3D" id="1.10.600.10">
    <property type="entry name" value="Farnesyl Diphosphate Synthase"/>
    <property type="match status" value="1"/>
</dbReference>
<keyword evidence="2" id="KW-0460">Magnesium</keyword>
<gene>
    <name evidence="3" type="ORF">GCM10018785_54040</name>
</gene>
<comment type="cofactor">
    <cofactor evidence="2">
        <name>Mg(2+)</name>
        <dbReference type="ChEBI" id="CHEBI:18420"/>
    </cofactor>
</comment>
<keyword evidence="2" id="KW-0479">Metal-binding</keyword>
<evidence type="ECO:0000256" key="1">
    <source>
        <dbReference type="ARBA" id="ARBA00023239"/>
    </source>
</evidence>
<protein>
    <recommendedName>
        <fullName evidence="2">Terpene synthase</fullName>
        <ecNumber evidence="2">4.2.3.-</ecNumber>
    </recommendedName>
</protein>
<dbReference type="RefSeq" id="WP_190138666.1">
    <property type="nucleotide sequence ID" value="NZ_BNBT01000105.1"/>
</dbReference>
<dbReference type="GO" id="GO:0046872">
    <property type="term" value="F:metal ion binding"/>
    <property type="evidence" value="ECO:0007669"/>
    <property type="project" value="UniProtKB-KW"/>
</dbReference>
<dbReference type="PANTHER" id="PTHR35201">
    <property type="entry name" value="TERPENE SYNTHASE"/>
    <property type="match status" value="1"/>
</dbReference>
<dbReference type="SFLD" id="SFLDG01020">
    <property type="entry name" value="Terpene_Cyclase_Like_2"/>
    <property type="match status" value="1"/>
</dbReference>
<dbReference type="Proteomes" id="UP000608024">
    <property type="component" value="Unassembled WGS sequence"/>
</dbReference>
<accession>A0A919A0J7</accession>
<comment type="similarity">
    <text evidence="2">Belongs to the terpene synthase family.</text>
</comment>
<evidence type="ECO:0000313" key="4">
    <source>
        <dbReference type="Proteomes" id="UP000608024"/>
    </source>
</evidence>
<evidence type="ECO:0000256" key="2">
    <source>
        <dbReference type="RuleBase" id="RU366034"/>
    </source>
</evidence>
<sequence length="353" mass="38109">MTDLPAFHCPFPVAVRPDALEFDDRPNRWIDGCPVPTDPTARARIRSTHSGAFVACASPDGVPERLEWGGRWFLIGFTVDDWIESLTTVEEAVAVGCALQRVLETGADPAPADGLPFARHFAEMARDCRSFATDTQYSRFTAAYRAYHQGIPLEAAYRIAGRTVPLAEHVSLRNWLCGAPIVCVALEIYNDMEIPGHEHDHPATSALREAAGLLLGWANDICSLGKDIEDGGGANNLVAALMDHHGLDVAPATAEAVAVWNHTMGIVLRLRERVAAGAGPALERFLRDLDNTLANTIHWHANNPRYGDLPPMAVAAEPPAGPGPRHAAPLEAWWTRLTSVLDAAPAPAAQRAV</sequence>
<dbReference type="InterPro" id="IPR008949">
    <property type="entry name" value="Isoprenoid_synthase_dom_sf"/>
</dbReference>
<dbReference type="EMBL" id="BNBT01000105">
    <property type="protein sequence ID" value="GHE79089.1"/>
    <property type="molecule type" value="Genomic_DNA"/>
</dbReference>
<keyword evidence="1 2" id="KW-0456">Lyase</keyword>
<dbReference type="SUPFAM" id="SSF48576">
    <property type="entry name" value="Terpenoid synthases"/>
    <property type="match status" value="1"/>
</dbReference>
<evidence type="ECO:0000313" key="3">
    <source>
        <dbReference type="EMBL" id="GHE79089.1"/>
    </source>
</evidence>
<dbReference type="InterPro" id="IPR034686">
    <property type="entry name" value="Terpene_cyclase-like_2"/>
</dbReference>
<reference evidence="3" key="2">
    <citation type="submission" date="2020-09" db="EMBL/GenBank/DDBJ databases">
        <authorList>
            <person name="Sun Q."/>
            <person name="Ohkuma M."/>
        </authorList>
    </citation>
    <scope>NUCLEOTIDE SEQUENCE</scope>
    <source>
        <strain evidence="3">JCM 4784</strain>
    </source>
</reference>
<dbReference type="EC" id="4.2.3.-" evidence="2"/>
<name>A0A919A0J7_9ACTN</name>
<dbReference type="PANTHER" id="PTHR35201:SF4">
    <property type="entry name" value="BETA-PINACENE SYNTHASE-RELATED"/>
    <property type="match status" value="1"/>
</dbReference>
<organism evidence="3 4">
    <name type="scientific">Streptomyces longispororuber</name>
    <dbReference type="NCBI Taxonomy" id="68230"/>
    <lineage>
        <taxon>Bacteria</taxon>
        <taxon>Bacillati</taxon>
        <taxon>Actinomycetota</taxon>
        <taxon>Actinomycetes</taxon>
        <taxon>Kitasatosporales</taxon>
        <taxon>Streptomycetaceae</taxon>
        <taxon>Streptomyces</taxon>
    </lineage>
</organism>
<dbReference type="Pfam" id="PF19086">
    <property type="entry name" value="Terpene_syn_C_2"/>
    <property type="match status" value="1"/>
</dbReference>
<comment type="caution">
    <text evidence="3">The sequence shown here is derived from an EMBL/GenBank/DDBJ whole genome shotgun (WGS) entry which is preliminary data.</text>
</comment>
<dbReference type="AlphaFoldDB" id="A0A919A0J7"/>
<dbReference type="GO" id="GO:0010333">
    <property type="term" value="F:terpene synthase activity"/>
    <property type="evidence" value="ECO:0007669"/>
    <property type="project" value="InterPro"/>
</dbReference>